<proteinExistence type="predicted"/>
<feature type="region of interest" description="Disordered" evidence="1">
    <location>
        <begin position="1"/>
        <end position="20"/>
    </location>
</feature>
<dbReference type="Pfam" id="PF08386">
    <property type="entry name" value="Abhydrolase_4"/>
    <property type="match status" value="1"/>
</dbReference>
<organism evidence="3 4">
    <name type="scientific">Actinoallomurus iriomotensis</name>
    <dbReference type="NCBI Taxonomy" id="478107"/>
    <lineage>
        <taxon>Bacteria</taxon>
        <taxon>Bacillati</taxon>
        <taxon>Actinomycetota</taxon>
        <taxon>Actinomycetes</taxon>
        <taxon>Streptosporangiales</taxon>
        <taxon>Thermomonosporaceae</taxon>
        <taxon>Actinoallomurus</taxon>
    </lineage>
</organism>
<name>A0A9W6VPJ4_9ACTN</name>
<evidence type="ECO:0000313" key="4">
    <source>
        <dbReference type="Proteomes" id="UP001165135"/>
    </source>
</evidence>
<evidence type="ECO:0000313" key="3">
    <source>
        <dbReference type="EMBL" id="GLY74527.1"/>
    </source>
</evidence>
<dbReference type="AlphaFoldDB" id="A0A9W6VPJ4"/>
<sequence>MVTVDSGGHDAYPANGNPCGDRLVTAFVAEGRRAAHDTLRPAESR</sequence>
<dbReference type="InterPro" id="IPR013595">
    <property type="entry name" value="Pept_S33_TAP-like_C"/>
</dbReference>
<feature type="domain" description="Peptidase S33 tripeptidyl aminopeptidase-like C-terminal" evidence="2">
    <location>
        <begin position="1"/>
        <end position="38"/>
    </location>
</feature>
<gene>
    <name evidence="3" type="ORF">Airi01_027940</name>
</gene>
<protein>
    <recommendedName>
        <fullName evidence="2">Peptidase S33 tripeptidyl aminopeptidase-like C-terminal domain-containing protein</fullName>
    </recommendedName>
</protein>
<evidence type="ECO:0000259" key="2">
    <source>
        <dbReference type="Pfam" id="PF08386"/>
    </source>
</evidence>
<accession>A0A9W6VPJ4</accession>
<dbReference type="Proteomes" id="UP001165135">
    <property type="component" value="Unassembled WGS sequence"/>
</dbReference>
<dbReference type="EMBL" id="BSTJ01000003">
    <property type="protein sequence ID" value="GLY74527.1"/>
    <property type="molecule type" value="Genomic_DNA"/>
</dbReference>
<reference evidence="3" key="1">
    <citation type="submission" date="2023-03" db="EMBL/GenBank/DDBJ databases">
        <title>Actinoallomurus iriomotensis NBRC 103681.</title>
        <authorList>
            <person name="Ichikawa N."/>
            <person name="Sato H."/>
            <person name="Tonouchi N."/>
        </authorList>
    </citation>
    <scope>NUCLEOTIDE SEQUENCE</scope>
    <source>
        <strain evidence="3">NBRC 103681</strain>
    </source>
</reference>
<comment type="caution">
    <text evidence="3">The sequence shown here is derived from an EMBL/GenBank/DDBJ whole genome shotgun (WGS) entry which is preliminary data.</text>
</comment>
<evidence type="ECO:0000256" key="1">
    <source>
        <dbReference type="SAM" id="MobiDB-lite"/>
    </source>
</evidence>